<sequence length="188" mass="19929">MLFDFEPSGINDTYLRLTRRGVSCIVAPAGAWNGLLRVNYIVAGSPGGADPHMIYRCLDIGWDDGRFCWKGRAAPVMTTSAMVDILQERGLVTSGEAERLLFGINSPASGGSSDEALIARAMLLGCTFSPIYEDAPLSSGPPRVGGFALRTLADPGAFVLTARDGLPVLDAPARDALKRLMAENGITV</sequence>
<reference evidence="1 2" key="1">
    <citation type="journal article" date="2014" name="Genome Announc.">
        <title>Complete Genome Sequence of the Model Rhizosphere Strain Azospirillum brasilense Az39, Successfully Applied in Agriculture.</title>
        <authorList>
            <person name="Rivera D."/>
            <person name="Revale S."/>
            <person name="Molina R."/>
            <person name="Gualpa J."/>
            <person name="Puente M."/>
            <person name="Maroniche G."/>
            <person name="Paris G."/>
            <person name="Baker D."/>
            <person name="Clavijo B."/>
            <person name="McLay K."/>
            <person name="Spaepen S."/>
            <person name="Perticari A."/>
            <person name="Vazquez M."/>
            <person name="Wisniewski-Dye F."/>
            <person name="Watkins C."/>
            <person name="Martinez-Abarca F."/>
            <person name="Vanderleyden J."/>
            <person name="Cassan F."/>
        </authorList>
    </citation>
    <scope>NUCLEOTIDE SEQUENCE [LARGE SCALE GENOMIC DNA]</scope>
    <source>
        <strain evidence="1 2">Az39</strain>
    </source>
</reference>
<dbReference type="AlphaFoldDB" id="A0A060DH65"/>
<evidence type="ECO:0000313" key="2">
    <source>
        <dbReference type="Proteomes" id="UP000027186"/>
    </source>
</evidence>
<evidence type="ECO:0000313" key="1">
    <source>
        <dbReference type="EMBL" id="AIB12085.1"/>
    </source>
</evidence>
<proteinExistence type="predicted"/>
<dbReference type="Proteomes" id="UP000027186">
    <property type="component" value="Chromosome"/>
</dbReference>
<gene>
    <name evidence="1" type="ORF">ABAZ39_08745</name>
</gene>
<dbReference type="RefSeq" id="WP_038528507.1">
    <property type="nucleotide sequence ID" value="NZ_CP007793.1"/>
</dbReference>
<dbReference type="EMBL" id="CP007793">
    <property type="protein sequence ID" value="AIB12085.1"/>
    <property type="molecule type" value="Genomic_DNA"/>
</dbReference>
<dbReference type="KEGG" id="abq:ABAZ39_08745"/>
<protein>
    <submittedName>
        <fullName evidence="1">Uncharacterized protein</fullName>
    </submittedName>
</protein>
<organism evidence="1 2">
    <name type="scientific">Azospirillum argentinense</name>
    <dbReference type="NCBI Taxonomy" id="2970906"/>
    <lineage>
        <taxon>Bacteria</taxon>
        <taxon>Pseudomonadati</taxon>
        <taxon>Pseudomonadota</taxon>
        <taxon>Alphaproteobacteria</taxon>
        <taxon>Rhodospirillales</taxon>
        <taxon>Azospirillaceae</taxon>
        <taxon>Azospirillum</taxon>
    </lineage>
</organism>
<accession>A0A060DH65</accession>
<name>A0A060DH65_9PROT</name>